<dbReference type="SUPFAM" id="SSF54909">
    <property type="entry name" value="Dimeric alpha+beta barrel"/>
    <property type="match status" value="1"/>
</dbReference>
<dbReference type="RefSeq" id="WP_092530016.1">
    <property type="nucleotide sequence ID" value="NZ_FOWW01000003.1"/>
</dbReference>
<evidence type="ECO:0000259" key="2">
    <source>
        <dbReference type="Pfam" id="PF03795"/>
    </source>
</evidence>
<dbReference type="PANTHER" id="PTHR37828">
    <property type="entry name" value="GSR2449 PROTEIN"/>
    <property type="match status" value="1"/>
</dbReference>
<sequence length="93" mass="10331">MAWFIVEFRYVPESFAEVRPRHREYLRGLAERGAVGVAGPLADGTGGVALFQAEDRAELQRIIDADPYHVEGVITDRTVREFTPLLGSWLSGA</sequence>
<keyword evidence="4" id="KW-1185">Reference proteome</keyword>
<evidence type="ECO:0000256" key="1">
    <source>
        <dbReference type="ARBA" id="ARBA00007689"/>
    </source>
</evidence>
<proteinExistence type="inferred from homology"/>
<dbReference type="InterPro" id="IPR005545">
    <property type="entry name" value="YCII"/>
</dbReference>
<comment type="similarity">
    <text evidence="1">Belongs to the YciI family.</text>
</comment>
<dbReference type="AlphaFoldDB" id="A0A1I5T3T8"/>
<gene>
    <name evidence="3" type="ORF">SAMN05421810_103382</name>
</gene>
<dbReference type="Proteomes" id="UP000198727">
    <property type="component" value="Unassembled WGS sequence"/>
</dbReference>
<feature type="domain" description="YCII-related" evidence="2">
    <location>
        <begin position="14"/>
        <end position="83"/>
    </location>
</feature>
<name>A0A1I5T3T8_9PSEU</name>
<evidence type="ECO:0000313" key="4">
    <source>
        <dbReference type="Proteomes" id="UP000198727"/>
    </source>
</evidence>
<evidence type="ECO:0000313" key="3">
    <source>
        <dbReference type="EMBL" id="SFP77720.1"/>
    </source>
</evidence>
<dbReference type="STRING" id="587909.SAMN05421810_103382"/>
<accession>A0A1I5T3T8</accession>
<reference evidence="4" key="1">
    <citation type="submission" date="2016-10" db="EMBL/GenBank/DDBJ databases">
        <authorList>
            <person name="Varghese N."/>
            <person name="Submissions S."/>
        </authorList>
    </citation>
    <scope>NUCLEOTIDE SEQUENCE [LARGE SCALE GENOMIC DNA]</scope>
    <source>
        <strain evidence="4">CGMCC 4.5579</strain>
    </source>
</reference>
<dbReference type="Pfam" id="PF03795">
    <property type="entry name" value="YCII"/>
    <property type="match status" value="1"/>
</dbReference>
<organism evidence="3 4">
    <name type="scientific">Amycolatopsis arida</name>
    <dbReference type="NCBI Taxonomy" id="587909"/>
    <lineage>
        <taxon>Bacteria</taxon>
        <taxon>Bacillati</taxon>
        <taxon>Actinomycetota</taxon>
        <taxon>Actinomycetes</taxon>
        <taxon>Pseudonocardiales</taxon>
        <taxon>Pseudonocardiaceae</taxon>
        <taxon>Amycolatopsis</taxon>
    </lineage>
</organism>
<protein>
    <recommendedName>
        <fullName evidence="2">YCII-related domain-containing protein</fullName>
    </recommendedName>
</protein>
<dbReference type="EMBL" id="FOWW01000003">
    <property type="protein sequence ID" value="SFP77720.1"/>
    <property type="molecule type" value="Genomic_DNA"/>
</dbReference>
<dbReference type="OrthoDB" id="8968203at2"/>
<dbReference type="Gene3D" id="3.30.70.1060">
    <property type="entry name" value="Dimeric alpha+beta barrel"/>
    <property type="match status" value="1"/>
</dbReference>
<dbReference type="PANTHER" id="PTHR37828:SF1">
    <property type="entry name" value="YCII-RELATED DOMAIN-CONTAINING PROTEIN"/>
    <property type="match status" value="1"/>
</dbReference>
<dbReference type="InterPro" id="IPR011008">
    <property type="entry name" value="Dimeric_a/b-barrel"/>
</dbReference>